<evidence type="ECO:0000256" key="11">
    <source>
        <dbReference type="SAM" id="MobiDB-lite"/>
    </source>
</evidence>
<reference evidence="13" key="1">
    <citation type="journal article" date="2023" name="Front. Mar. Sci.">
        <title>A new Merluccius polli reference genome to investigate the effects of global change in West African waters.</title>
        <authorList>
            <person name="Mateo J.L."/>
            <person name="Blanco-Fernandez C."/>
            <person name="Garcia-Vazquez E."/>
            <person name="Machado-Schiaffino G."/>
        </authorList>
    </citation>
    <scope>NUCLEOTIDE SEQUENCE</scope>
    <source>
        <strain evidence="13">C29</strain>
        <tissue evidence="13">Fin</tissue>
    </source>
</reference>
<feature type="region of interest" description="Disordered" evidence="11">
    <location>
        <begin position="134"/>
        <end position="167"/>
    </location>
</feature>
<evidence type="ECO:0000313" key="13">
    <source>
        <dbReference type="EMBL" id="KAK0137786.1"/>
    </source>
</evidence>
<dbReference type="AlphaFoldDB" id="A0AA47MCX2"/>
<dbReference type="PANTHER" id="PTHR24058">
    <property type="entry name" value="DUAL SPECIFICITY PROTEIN KINASE"/>
    <property type="match status" value="1"/>
</dbReference>
<name>A0AA47MCX2_MERPO</name>
<dbReference type="GO" id="GO:0005524">
    <property type="term" value="F:ATP binding"/>
    <property type="evidence" value="ECO:0007669"/>
    <property type="project" value="UniProtKB-KW"/>
</dbReference>
<dbReference type="PANTHER" id="PTHR24058:SF22">
    <property type="entry name" value="DUAL SPECIFICITY TYROSINE-PHOSPHORYLATION-REGULATED KINASE 4"/>
    <property type="match status" value="1"/>
</dbReference>
<comment type="similarity">
    <text evidence="1">Belongs to the protein kinase superfamily. CMGC Ser/Thr protein kinase family. MNB/DYRK subfamily.</text>
</comment>
<evidence type="ECO:0000256" key="2">
    <source>
        <dbReference type="ARBA" id="ARBA00013203"/>
    </source>
</evidence>
<feature type="compositionally biased region" description="Basic residues" evidence="11">
    <location>
        <begin position="149"/>
        <end position="166"/>
    </location>
</feature>
<dbReference type="GO" id="GO:0004712">
    <property type="term" value="F:protein serine/threonine/tyrosine kinase activity"/>
    <property type="evidence" value="ECO:0007669"/>
    <property type="project" value="UniProtKB-EC"/>
</dbReference>
<dbReference type="Proteomes" id="UP001174136">
    <property type="component" value="Unassembled WGS sequence"/>
</dbReference>
<accession>A0AA47MCX2</accession>
<evidence type="ECO:0000256" key="7">
    <source>
        <dbReference type="ARBA" id="ARBA00022840"/>
    </source>
</evidence>
<evidence type="ECO:0000256" key="1">
    <source>
        <dbReference type="ARBA" id="ARBA00008867"/>
    </source>
</evidence>
<evidence type="ECO:0000256" key="5">
    <source>
        <dbReference type="ARBA" id="ARBA00022741"/>
    </source>
</evidence>
<comment type="caution">
    <text evidence="13">The sequence shown here is derived from an EMBL/GenBank/DDBJ whole genome shotgun (WGS) entry which is preliminary data.</text>
</comment>
<comment type="catalytic activity">
    <reaction evidence="9">
        <text>L-threonyl-[protein] + ATP = O-phospho-L-threonyl-[protein] + ADP + H(+)</text>
        <dbReference type="Rhea" id="RHEA:46608"/>
        <dbReference type="Rhea" id="RHEA-COMP:11060"/>
        <dbReference type="Rhea" id="RHEA-COMP:11605"/>
        <dbReference type="ChEBI" id="CHEBI:15378"/>
        <dbReference type="ChEBI" id="CHEBI:30013"/>
        <dbReference type="ChEBI" id="CHEBI:30616"/>
        <dbReference type="ChEBI" id="CHEBI:61977"/>
        <dbReference type="ChEBI" id="CHEBI:456216"/>
        <dbReference type="EC" id="2.7.12.1"/>
    </reaction>
</comment>
<dbReference type="EMBL" id="JAOPHQ010004849">
    <property type="protein sequence ID" value="KAK0137786.1"/>
    <property type="molecule type" value="Genomic_DNA"/>
</dbReference>
<dbReference type="InterPro" id="IPR011009">
    <property type="entry name" value="Kinase-like_dom_sf"/>
</dbReference>
<dbReference type="GO" id="GO:0005856">
    <property type="term" value="C:cytoskeleton"/>
    <property type="evidence" value="ECO:0007669"/>
    <property type="project" value="TreeGrafter"/>
</dbReference>
<protein>
    <recommendedName>
        <fullName evidence="2">dual-specificity kinase</fullName>
        <ecNumber evidence="2">2.7.12.1</ecNumber>
    </recommendedName>
</protein>
<comment type="catalytic activity">
    <reaction evidence="8">
        <text>L-seryl-[protein] + ATP = O-phospho-L-seryl-[protein] + ADP + H(+)</text>
        <dbReference type="Rhea" id="RHEA:17989"/>
        <dbReference type="Rhea" id="RHEA-COMP:9863"/>
        <dbReference type="Rhea" id="RHEA-COMP:11604"/>
        <dbReference type="ChEBI" id="CHEBI:15378"/>
        <dbReference type="ChEBI" id="CHEBI:29999"/>
        <dbReference type="ChEBI" id="CHEBI:30616"/>
        <dbReference type="ChEBI" id="CHEBI:83421"/>
        <dbReference type="ChEBI" id="CHEBI:456216"/>
        <dbReference type="EC" id="2.7.12.1"/>
    </reaction>
</comment>
<evidence type="ECO:0000256" key="10">
    <source>
        <dbReference type="ARBA" id="ARBA00051680"/>
    </source>
</evidence>
<evidence type="ECO:0000313" key="14">
    <source>
        <dbReference type="Proteomes" id="UP001174136"/>
    </source>
</evidence>
<organism evidence="13 14">
    <name type="scientific">Merluccius polli</name>
    <name type="common">Benguela hake</name>
    <name type="synonym">Merluccius cadenati</name>
    <dbReference type="NCBI Taxonomy" id="89951"/>
    <lineage>
        <taxon>Eukaryota</taxon>
        <taxon>Metazoa</taxon>
        <taxon>Chordata</taxon>
        <taxon>Craniata</taxon>
        <taxon>Vertebrata</taxon>
        <taxon>Euteleostomi</taxon>
        <taxon>Actinopterygii</taxon>
        <taxon>Neopterygii</taxon>
        <taxon>Teleostei</taxon>
        <taxon>Neoteleostei</taxon>
        <taxon>Acanthomorphata</taxon>
        <taxon>Zeiogadaria</taxon>
        <taxon>Gadariae</taxon>
        <taxon>Gadiformes</taxon>
        <taxon>Gadoidei</taxon>
        <taxon>Merlucciidae</taxon>
        <taxon>Merluccius</taxon>
    </lineage>
</organism>
<comment type="catalytic activity">
    <reaction evidence="10">
        <text>L-tyrosyl-[protein] + ATP = O-phospho-L-tyrosyl-[protein] + ADP + H(+)</text>
        <dbReference type="Rhea" id="RHEA:10596"/>
        <dbReference type="Rhea" id="RHEA-COMP:10136"/>
        <dbReference type="Rhea" id="RHEA-COMP:20101"/>
        <dbReference type="ChEBI" id="CHEBI:15378"/>
        <dbReference type="ChEBI" id="CHEBI:30616"/>
        <dbReference type="ChEBI" id="CHEBI:46858"/>
        <dbReference type="ChEBI" id="CHEBI:61978"/>
        <dbReference type="ChEBI" id="CHEBI:456216"/>
        <dbReference type="EC" id="2.7.12.1"/>
    </reaction>
</comment>
<dbReference type="InterPro" id="IPR042521">
    <property type="entry name" value="DYRK"/>
</dbReference>
<dbReference type="GO" id="GO:0005737">
    <property type="term" value="C:cytoplasm"/>
    <property type="evidence" value="ECO:0007669"/>
    <property type="project" value="TreeGrafter"/>
</dbReference>
<feature type="domain" description="Protein kinase" evidence="12">
    <location>
        <begin position="233"/>
        <end position="284"/>
    </location>
</feature>
<keyword evidence="14" id="KW-1185">Reference proteome</keyword>
<keyword evidence="4" id="KW-0808">Transferase</keyword>
<keyword evidence="7" id="KW-0067">ATP-binding</keyword>
<proteinExistence type="inferred from homology"/>
<evidence type="ECO:0000256" key="9">
    <source>
        <dbReference type="ARBA" id="ARBA00049308"/>
    </source>
</evidence>
<gene>
    <name evidence="13" type="primary">Dyrk4</name>
    <name evidence="13" type="ORF">N1851_025997</name>
</gene>
<keyword evidence="6 13" id="KW-0418">Kinase</keyword>
<evidence type="ECO:0000256" key="6">
    <source>
        <dbReference type="ARBA" id="ARBA00022777"/>
    </source>
</evidence>
<dbReference type="GO" id="GO:0004674">
    <property type="term" value="F:protein serine/threonine kinase activity"/>
    <property type="evidence" value="ECO:0007669"/>
    <property type="project" value="UniProtKB-KW"/>
</dbReference>
<keyword evidence="5" id="KW-0547">Nucleotide-binding</keyword>
<evidence type="ECO:0000259" key="12">
    <source>
        <dbReference type="PROSITE" id="PS50011"/>
    </source>
</evidence>
<dbReference type="Gene3D" id="3.30.200.20">
    <property type="entry name" value="Phosphorylase Kinase, domain 1"/>
    <property type="match status" value="1"/>
</dbReference>
<evidence type="ECO:0000256" key="8">
    <source>
        <dbReference type="ARBA" id="ARBA00049003"/>
    </source>
</evidence>
<dbReference type="SUPFAM" id="SSF56112">
    <property type="entry name" value="Protein kinase-like (PK-like)"/>
    <property type="match status" value="1"/>
</dbReference>
<feature type="compositionally biased region" description="Low complexity" evidence="11">
    <location>
        <begin position="25"/>
        <end position="42"/>
    </location>
</feature>
<dbReference type="InterPro" id="IPR000719">
    <property type="entry name" value="Prot_kinase_dom"/>
</dbReference>
<dbReference type="GO" id="GO:0005634">
    <property type="term" value="C:nucleus"/>
    <property type="evidence" value="ECO:0007669"/>
    <property type="project" value="TreeGrafter"/>
</dbReference>
<feature type="region of interest" description="Disordered" evidence="11">
    <location>
        <begin position="1"/>
        <end position="47"/>
    </location>
</feature>
<dbReference type="Gene3D" id="3.30.10.30">
    <property type="entry name" value="DYRK"/>
    <property type="match status" value="1"/>
</dbReference>
<dbReference type="PROSITE" id="PS50011">
    <property type="entry name" value="PROTEIN_KINASE_DOM"/>
    <property type="match status" value="1"/>
</dbReference>
<evidence type="ECO:0000256" key="3">
    <source>
        <dbReference type="ARBA" id="ARBA00022527"/>
    </source>
</evidence>
<evidence type="ECO:0000256" key="4">
    <source>
        <dbReference type="ARBA" id="ARBA00022679"/>
    </source>
</evidence>
<sequence length="284" mass="31633">MDAHQPSPVPISSCALPNQGAVQKTTRTQQRPPRPAAAAAAADPEPIKIKEPLPSVYSKSVAVKKAPLQRKTTVLKTPQEAPHHTVDLASGPAQLEPIKIKNPLPSVYSKSVAVKKAPLQRKKTTVLLPITKTTQKAPHHTVDLQQGLQKKKKKKKKTKTKKKKQCCHGQHMATADALLAFGKHLTPFEQREIKQYKEVWYLGIGAEKIQGRGYDDVKGHYKRVIKDHIAYRYEVLGVMGKGTFGQVLKCRDHKTKQLVAMKVVVNNKRYHLIDQAQRLSEALA</sequence>
<keyword evidence="3" id="KW-0723">Serine/threonine-protein kinase</keyword>
<dbReference type="InterPro" id="IPR050494">
    <property type="entry name" value="Ser_Thr_dual-spec_kinase"/>
</dbReference>
<dbReference type="EC" id="2.7.12.1" evidence="2"/>